<dbReference type="InterPro" id="IPR014031">
    <property type="entry name" value="Ketoacyl_synth_C"/>
</dbReference>
<evidence type="ECO:0000313" key="4">
    <source>
        <dbReference type="EMBL" id="GFD60371.1"/>
    </source>
</evidence>
<feature type="non-terminal residue" evidence="4">
    <location>
        <position position="1"/>
    </location>
</feature>
<dbReference type="InterPro" id="IPR016039">
    <property type="entry name" value="Thiolase-like"/>
</dbReference>
<dbReference type="GO" id="GO:0006633">
    <property type="term" value="P:fatty acid biosynthetic process"/>
    <property type="evidence" value="ECO:0007669"/>
    <property type="project" value="TreeGrafter"/>
</dbReference>
<dbReference type="PANTHER" id="PTHR43775">
    <property type="entry name" value="FATTY ACID SYNTHASE"/>
    <property type="match status" value="1"/>
</dbReference>
<reference evidence="4" key="1">
    <citation type="journal article" date="2019" name="Sci. Rep.">
        <title>Draft genome of Tanacetum cinerariifolium, the natural source of mosquito coil.</title>
        <authorList>
            <person name="Yamashiro T."/>
            <person name="Shiraishi A."/>
            <person name="Satake H."/>
            <person name="Nakayama K."/>
        </authorList>
    </citation>
    <scope>NUCLEOTIDE SEQUENCE</scope>
</reference>
<dbReference type="Gene3D" id="3.40.47.10">
    <property type="match status" value="1"/>
</dbReference>
<feature type="domain" description="Ketosynthase family 3 (KS3)" evidence="3">
    <location>
        <begin position="1"/>
        <end position="80"/>
    </location>
</feature>
<accession>A0A699XTV6</accession>
<dbReference type="GO" id="GO:0004312">
    <property type="term" value="F:fatty acid synthase activity"/>
    <property type="evidence" value="ECO:0007669"/>
    <property type="project" value="TreeGrafter"/>
</dbReference>
<evidence type="ECO:0000256" key="1">
    <source>
        <dbReference type="ARBA" id="ARBA00022450"/>
    </source>
</evidence>
<dbReference type="PANTHER" id="PTHR43775:SF37">
    <property type="entry name" value="SI:DKEY-61P9.11"/>
    <property type="match status" value="1"/>
</dbReference>
<proteinExistence type="predicted"/>
<dbReference type="AlphaFoldDB" id="A0A699XTV6"/>
<dbReference type="InterPro" id="IPR050091">
    <property type="entry name" value="PKS_NRPS_Biosynth_Enz"/>
</dbReference>
<comment type="caution">
    <text evidence="4">The sequence shown here is derived from an EMBL/GenBank/DDBJ whole genome shotgun (WGS) entry which is preliminary data.</text>
</comment>
<dbReference type="SUPFAM" id="SSF53901">
    <property type="entry name" value="Thiolase-like"/>
    <property type="match status" value="1"/>
</dbReference>
<feature type="non-terminal residue" evidence="4">
    <location>
        <position position="80"/>
    </location>
</feature>
<gene>
    <name evidence="4" type="ORF">Tci_932340</name>
</gene>
<dbReference type="InterPro" id="IPR020841">
    <property type="entry name" value="PKS_Beta-ketoAc_synthase_dom"/>
</dbReference>
<evidence type="ECO:0000259" key="3">
    <source>
        <dbReference type="PROSITE" id="PS52004"/>
    </source>
</evidence>
<keyword evidence="2" id="KW-0597">Phosphoprotein</keyword>
<dbReference type="PROSITE" id="PS52004">
    <property type="entry name" value="KS3_2"/>
    <property type="match status" value="1"/>
</dbReference>
<organism evidence="4">
    <name type="scientific">Tanacetum cinerariifolium</name>
    <name type="common">Dalmatian daisy</name>
    <name type="synonym">Chrysanthemum cinerariifolium</name>
    <dbReference type="NCBI Taxonomy" id="118510"/>
    <lineage>
        <taxon>Eukaryota</taxon>
        <taxon>Viridiplantae</taxon>
        <taxon>Streptophyta</taxon>
        <taxon>Embryophyta</taxon>
        <taxon>Tracheophyta</taxon>
        <taxon>Spermatophyta</taxon>
        <taxon>Magnoliopsida</taxon>
        <taxon>eudicotyledons</taxon>
        <taxon>Gunneridae</taxon>
        <taxon>Pentapetalae</taxon>
        <taxon>asterids</taxon>
        <taxon>campanulids</taxon>
        <taxon>Asterales</taxon>
        <taxon>Asteraceae</taxon>
        <taxon>Asteroideae</taxon>
        <taxon>Anthemideae</taxon>
        <taxon>Anthemidinae</taxon>
        <taxon>Tanacetum</taxon>
    </lineage>
</organism>
<evidence type="ECO:0000256" key="2">
    <source>
        <dbReference type="ARBA" id="ARBA00022553"/>
    </source>
</evidence>
<dbReference type="Pfam" id="PF02801">
    <property type="entry name" value="Ketoacyl-synt_C"/>
    <property type="match status" value="1"/>
</dbReference>
<name>A0A699XTV6_TANCI</name>
<dbReference type="EMBL" id="BKCJ011876832">
    <property type="protein sequence ID" value="GFD60371.1"/>
    <property type="molecule type" value="Genomic_DNA"/>
</dbReference>
<keyword evidence="1" id="KW-0596">Phosphopantetheine</keyword>
<protein>
    <submittedName>
        <fullName evidence="4">Polyketide synthase</fullName>
    </submittedName>
</protein>
<sequence length="80" mass="8280">GVNNDGGNKGSFTAPSTDGQRIAIEMAIEDAAINPATITYIETHGTATPLGDPIEIEGLRLAFGEQTANQYCAIGSIKSN</sequence>